<feature type="domain" description="ABC transporter" evidence="5">
    <location>
        <begin position="3"/>
        <end position="233"/>
    </location>
</feature>
<dbReference type="PANTHER" id="PTHR42798:SF6">
    <property type="entry name" value="CELL DIVISION ATP-BINDING PROTEIN FTSE"/>
    <property type="match status" value="1"/>
</dbReference>
<keyword evidence="4 7" id="KW-0067">ATP-binding</keyword>
<dbReference type="GO" id="GO:0016887">
    <property type="term" value="F:ATP hydrolysis activity"/>
    <property type="evidence" value="ECO:0007669"/>
    <property type="project" value="InterPro"/>
</dbReference>
<dbReference type="EMBL" id="FOTB01000003">
    <property type="protein sequence ID" value="SFK75780.1"/>
    <property type="molecule type" value="Genomic_DNA"/>
</dbReference>
<reference evidence="6 8" key="1">
    <citation type="journal article" date="2015" name="Int. J. Syst. Evol. Microbiol.">
        <title>Complete genome sequence of Salinicoccus halodurans H3B36, isolated from the Qaidam Basin in China.</title>
        <authorList>
            <person name="Jiang K."/>
            <person name="Xue Y."/>
            <person name="Ma Y."/>
        </authorList>
    </citation>
    <scope>NUCLEOTIDE SEQUENCE [LARGE SCALE GENOMIC DNA]</scope>
    <source>
        <strain evidence="6 8">H3B36</strain>
    </source>
</reference>
<dbReference type="Pfam" id="PF00005">
    <property type="entry name" value="ABC_tran"/>
    <property type="match status" value="1"/>
</dbReference>
<accession>A0A0F7HIM6</accession>
<dbReference type="RefSeq" id="WP_046789095.1">
    <property type="nucleotide sequence ID" value="NZ_CP011366.1"/>
</dbReference>
<reference evidence="8" key="2">
    <citation type="submission" date="2015-04" db="EMBL/GenBank/DDBJ databases">
        <title>Complete genome sequence of Salinicoccus halodurans strain H3B36, isolated from the Qaidam basin of China.</title>
        <authorList>
            <person name="Ma Y."/>
            <person name="Jiang K."/>
            <person name="Xue Y."/>
        </authorList>
    </citation>
    <scope>NUCLEOTIDE SEQUENCE [LARGE SCALE GENOMIC DNA]</scope>
    <source>
        <strain evidence="8">H3B36</strain>
    </source>
</reference>
<dbReference type="InterPro" id="IPR017911">
    <property type="entry name" value="MacB-like_ATP-bd"/>
</dbReference>
<dbReference type="KEGG" id="shv:AAT16_00875"/>
<evidence type="ECO:0000259" key="5">
    <source>
        <dbReference type="PROSITE" id="PS50893"/>
    </source>
</evidence>
<reference evidence="7 9" key="3">
    <citation type="submission" date="2016-10" db="EMBL/GenBank/DDBJ databases">
        <authorList>
            <person name="Varghese N."/>
            <person name="Submissions S."/>
        </authorList>
    </citation>
    <scope>NUCLEOTIDE SEQUENCE [LARGE SCALE GENOMIC DNA]</scope>
    <source>
        <strain evidence="7 9">CGMCC 1.6501</strain>
    </source>
</reference>
<proteinExistence type="inferred from homology"/>
<keyword evidence="2" id="KW-0813">Transport</keyword>
<dbReference type="InterPro" id="IPR027417">
    <property type="entry name" value="P-loop_NTPase"/>
</dbReference>
<sequence length="233" mass="25778">MGLKINNLTKSFGTGDIETQVLKGVDIEVKEGELVILKGASGSGKTTLLSIIGGLLGRSGGEVSLNGENYLDIKEKALTSMRLKEIGFIFQSSHLIPYMKVIDQLTFIGEQAGMSSKNAKIRAEELLKEIGLGHRLKAYPNVLSGGEKQRVAIMRAWMNEPKMILADEPTASLDAQRATEVMEMIRDNIKVKHAVGLMITHDERLFGYADRIYTLDDGYVADEKMDKKELIYN</sequence>
<dbReference type="EMBL" id="CP011366">
    <property type="protein sequence ID" value="AKG72899.1"/>
    <property type="molecule type" value="Genomic_DNA"/>
</dbReference>
<dbReference type="PROSITE" id="PS50893">
    <property type="entry name" value="ABC_TRANSPORTER_2"/>
    <property type="match status" value="1"/>
</dbReference>
<gene>
    <name evidence="6" type="ORF">AAT16_00875</name>
    <name evidence="7" type="ORF">SAMN05216235_1543</name>
</gene>
<dbReference type="SMART" id="SM00382">
    <property type="entry name" value="AAA"/>
    <property type="match status" value="1"/>
</dbReference>
<name>A0A0F7HIM6_9STAP</name>
<evidence type="ECO:0000313" key="8">
    <source>
        <dbReference type="Proteomes" id="UP000034029"/>
    </source>
</evidence>
<dbReference type="GO" id="GO:0005524">
    <property type="term" value="F:ATP binding"/>
    <property type="evidence" value="ECO:0007669"/>
    <property type="project" value="UniProtKB-KW"/>
</dbReference>
<evidence type="ECO:0000256" key="3">
    <source>
        <dbReference type="ARBA" id="ARBA00022741"/>
    </source>
</evidence>
<organism evidence="7 9">
    <name type="scientific">Salinicoccus halodurans</name>
    <dbReference type="NCBI Taxonomy" id="407035"/>
    <lineage>
        <taxon>Bacteria</taxon>
        <taxon>Bacillati</taxon>
        <taxon>Bacillota</taxon>
        <taxon>Bacilli</taxon>
        <taxon>Bacillales</taxon>
        <taxon>Staphylococcaceae</taxon>
        <taxon>Salinicoccus</taxon>
    </lineage>
</organism>
<evidence type="ECO:0000313" key="9">
    <source>
        <dbReference type="Proteomes" id="UP000183090"/>
    </source>
</evidence>
<evidence type="ECO:0000313" key="6">
    <source>
        <dbReference type="EMBL" id="AKG72899.1"/>
    </source>
</evidence>
<protein>
    <submittedName>
        <fullName evidence="6">Hemin ABC transporter ATP-binding protein</fullName>
    </submittedName>
    <submittedName>
        <fullName evidence="7">Hemin transport system ATP-binding protein</fullName>
    </submittedName>
</protein>
<evidence type="ECO:0000313" key="7">
    <source>
        <dbReference type="EMBL" id="SFK75780.1"/>
    </source>
</evidence>
<keyword evidence="3" id="KW-0547">Nucleotide-binding</keyword>
<dbReference type="AlphaFoldDB" id="A0A0F7HIM6"/>
<evidence type="ECO:0000256" key="4">
    <source>
        <dbReference type="ARBA" id="ARBA00022840"/>
    </source>
</evidence>
<dbReference type="SUPFAM" id="SSF52540">
    <property type="entry name" value="P-loop containing nucleoside triphosphate hydrolases"/>
    <property type="match status" value="1"/>
</dbReference>
<dbReference type="InterPro" id="IPR003593">
    <property type="entry name" value="AAA+_ATPase"/>
</dbReference>
<dbReference type="Proteomes" id="UP000034029">
    <property type="component" value="Chromosome"/>
</dbReference>
<evidence type="ECO:0000256" key="2">
    <source>
        <dbReference type="ARBA" id="ARBA00022448"/>
    </source>
</evidence>
<dbReference type="PANTHER" id="PTHR42798">
    <property type="entry name" value="LIPOPROTEIN-RELEASING SYSTEM ATP-BINDING PROTEIN LOLD"/>
    <property type="match status" value="1"/>
</dbReference>
<evidence type="ECO:0000256" key="1">
    <source>
        <dbReference type="ARBA" id="ARBA00005417"/>
    </source>
</evidence>
<dbReference type="Proteomes" id="UP000183090">
    <property type="component" value="Unassembled WGS sequence"/>
</dbReference>
<dbReference type="Gene3D" id="3.40.50.300">
    <property type="entry name" value="P-loop containing nucleotide triphosphate hydrolases"/>
    <property type="match status" value="1"/>
</dbReference>
<dbReference type="OrthoDB" id="9791546at2"/>
<dbReference type="CDD" id="cd03255">
    <property type="entry name" value="ABC_MJ0796_LolCDE_FtsE"/>
    <property type="match status" value="1"/>
</dbReference>
<comment type="similarity">
    <text evidence="1">Belongs to the ABC transporter superfamily.</text>
</comment>
<dbReference type="InterPro" id="IPR003439">
    <property type="entry name" value="ABC_transporter-like_ATP-bd"/>
</dbReference>
<keyword evidence="8" id="KW-1185">Reference proteome</keyword>